<feature type="compositionally biased region" description="Low complexity" evidence="1">
    <location>
        <begin position="53"/>
        <end position="66"/>
    </location>
</feature>
<feature type="compositionally biased region" description="Polar residues" evidence="1">
    <location>
        <begin position="28"/>
        <end position="52"/>
    </location>
</feature>
<feature type="compositionally biased region" description="Acidic residues" evidence="1">
    <location>
        <begin position="371"/>
        <end position="394"/>
    </location>
</feature>
<protein>
    <submittedName>
        <fullName evidence="2">Uncharacterized protein</fullName>
    </submittedName>
</protein>
<feature type="compositionally biased region" description="Basic and acidic residues" evidence="1">
    <location>
        <begin position="329"/>
        <end position="340"/>
    </location>
</feature>
<proteinExistence type="predicted"/>
<dbReference type="EMBL" id="VSWC01000001">
    <property type="protein sequence ID" value="KAA1119371.1"/>
    <property type="molecule type" value="Genomic_DNA"/>
</dbReference>
<accession>A0A5B0R1D1</accession>
<gene>
    <name evidence="2" type="ORF">PGT21_023570</name>
</gene>
<evidence type="ECO:0000313" key="2">
    <source>
        <dbReference type="EMBL" id="KAA1119371.1"/>
    </source>
</evidence>
<feature type="compositionally biased region" description="Low complexity" evidence="1">
    <location>
        <begin position="737"/>
        <end position="761"/>
    </location>
</feature>
<evidence type="ECO:0000256" key="1">
    <source>
        <dbReference type="SAM" id="MobiDB-lite"/>
    </source>
</evidence>
<dbReference type="Proteomes" id="UP000324748">
    <property type="component" value="Unassembled WGS sequence"/>
</dbReference>
<feature type="region of interest" description="Disordered" evidence="1">
    <location>
        <begin position="610"/>
        <end position="629"/>
    </location>
</feature>
<feature type="region of interest" description="Disordered" evidence="1">
    <location>
        <begin position="1"/>
        <end position="202"/>
    </location>
</feature>
<feature type="region of interest" description="Disordered" evidence="1">
    <location>
        <begin position="416"/>
        <end position="436"/>
    </location>
</feature>
<feature type="compositionally biased region" description="Low complexity" evidence="1">
    <location>
        <begin position="133"/>
        <end position="147"/>
    </location>
</feature>
<keyword evidence="3" id="KW-1185">Reference proteome</keyword>
<sequence>MPNSSNHKNACFFTPHPLSKHHPRHSQSKPTQQPKPATSNQHQHTKTPTTLQKINQPHKTNNNNNKTIRKRPPPSDPHPIQPQRRKISSEPPNPPKPPPATIHHINSNTPQPESDRHESSSLSSLHSEDDHQASSPSPSSSSASSSSSDHHHHHHNNTDQPTRSNTENQIIPDHQPIPHPVSSPKKLIQHDHPPQSSPHSISNKIEIDDLDDQPSELGEDVCLEYTDFGQDLGFPVTWSESEYDEDHEAEEPADEFAEFLLMDASEGDHSFGFEQLQNFRASSKYSQMMAGIDRSEGGSTDEESHLGYMIIEELGDEDEDEDEDDNDNEDVRSEKDDRTNNHSQSISGDDGATTDSLDEDDHSGLVRFGIEADDGNEGHSDDDDHQADEEDDASFYDLPATSALGSMLTNFDLSVISTPDSTNPGEPRTNKLSGSREIKLPVMGSFSVDRQDGTNAGRTIIDEEKSVPLSPFTGTKVIRYNRFRKLRQQSCTGESEPSSLVGTPKAEESQDSIHPGPSSTNELGLPEQEFDITAFIRGISSIDEGCSDGEKNAYEGTTAELDGLSRWQRVPMTAFRRQMMRSCAEGGSEMLLDGAIQPSSSLDETLGLSVQPGRARKKNGSSSSSSLHFSGLSAPNKVYDRRLHRRLRKSTSSYNSHGKQSKLDPCPSDPLRLDSEVAKIGLPGPNIDHHHTLAGPSKKLNSLVDDSSDGFHSRLLFDELLDLDQGDLSTQACPTTTTTTISTTSPINNTTTTTSPAATANPVQSHQIPASDLLLLPSLDHSLSLDPLTATTTTTAPNHPVLDLDHLPLLNFIDKI</sequence>
<feature type="region of interest" description="Disordered" evidence="1">
    <location>
        <begin position="290"/>
        <end position="399"/>
    </location>
</feature>
<dbReference type="OrthoDB" id="2506751at2759"/>
<comment type="caution">
    <text evidence="2">The sequence shown here is derived from an EMBL/GenBank/DDBJ whole genome shotgun (WGS) entry which is preliminary data.</text>
</comment>
<feature type="compositionally biased region" description="Low complexity" evidence="1">
    <location>
        <begin position="620"/>
        <end position="629"/>
    </location>
</feature>
<feature type="compositionally biased region" description="Pro residues" evidence="1">
    <location>
        <begin position="91"/>
        <end position="100"/>
    </location>
</feature>
<feature type="compositionally biased region" description="Polar residues" evidence="1">
    <location>
        <begin position="158"/>
        <end position="168"/>
    </location>
</feature>
<name>A0A5B0R1D1_PUCGR</name>
<feature type="region of interest" description="Disordered" evidence="1">
    <location>
        <begin position="649"/>
        <end position="669"/>
    </location>
</feature>
<feature type="compositionally biased region" description="Basic residues" evidence="1">
    <location>
        <begin position="18"/>
        <end position="27"/>
    </location>
</feature>
<feature type="region of interest" description="Disordered" evidence="1">
    <location>
        <begin position="737"/>
        <end position="763"/>
    </location>
</feature>
<organism evidence="2 3">
    <name type="scientific">Puccinia graminis f. sp. tritici</name>
    <dbReference type="NCBI Taxonomy" id="56615"/>
    <lineage>
        <taxon>Eukaryota</taxon>
        <taxon>Fungi</taxon>
        <taxon>Dikarya</taxon>
        <taxon>Basidiomycota</taxon>
        <taxon>Pucciniomycotina</taxon>
        <taxon>Pucciniomycetes</taxon>
        <taxon>Pucciniales</taxon>
        <taxon>Pucciniaceae</taxon>
        <taxon>Puccinia</taxon>
    </lineage>
</organism>
<reference evidence="2 3" key="1">
    <citation type="submission" date="2019-05" db="EMBL/GenBank/DDBJ databases">
        <title>Emergence of the Ug99 lineage of the wheat stem rust pathogen through somatic hybridization.</title>
        <authorList>
            <person name="Li F."/>
            <person name="Upadhyaya N.M."/>
            <person name="Sperschneider J."/>
            <person name="Matny O."/>
            <person name="Nguyen-Phuc H."/>
            <person name="Mago R."/>
            <person name="Raley C."/>
            <person name="Miller M.E."/>
            <person name="Silverstein K.A.T."/>
            <person name="Henningsen E."/>
            <person name="Hirsch C.D."/>
            <person name="Visser B."/>
            <person name="Pretorius Z.A."/>
            <person name="Steffenson B.J."/>
            <person name="Schwessinger B."/>
            <person name="Dodds P.N."/>
            <person name="Figueroa M."/>
        </authorList>
    </citation>
    <scope>NUCLEOTIDE SEQUENCE [LARGE SCALE GENOMIC DNA]</scope>
    <source>
        <strain evidence="2">21-0</strain>
    </source>
</reference>
<feature type="compositionally biased region" description="Acidic residues" evidence="1">
    <location>
        <begin position="313"/>
        <end position="328"/>
    </location>
</feature>
<evidence type="ECO:0000313" key="3">
    <source>
        <dbReference type="Proteomes" id="UP000324748"/>
    </source>
</evidence>
<feature type="region of interest" description="Disordered" evidence="1">
    <location>
        <begin position="488"/>
        <end position="524"/>
    </location>
</feature>
<feature type="compositionally biased region" description="Polar residues" evidence="1">
    <location>
        <begin position="488"/>
        <end position="501"/>
    </location>
</feature>
<dbReference type="AlphaFoldDB" id="A0A5B0R1D1"/>